<evidence type="ECO:0000313" key="1">
    <source>
        <dbReference type="EMBL" id="NPE13584.1"/>
    </source>
</evidence>
<comment type="caution">
    <text evidence="1">The sequence shown here is derived from an EMBL/GenBank/DDBJ whole genome shotgun (WGS) entry which is preliminary data.</text>
</comment>
<dbReference type="EMBL" id="JABKKE010000005">
    <property type="protein sequence ID" value="NPE13584.1"/>
    <property type="molecule type" value="Genomic_DNA"/>
</dbReference>
<dbReference type="GeneID" id="82157008"/>
<dbReference type="RefSeq" id="WP_172176151.1">
    <property type="nucleotide sequence ID" value="NZ_CASGIA010000004.1"/>
</dbReference>
<dbReference type="Proteomes" id="UP001193734">
    <property type="component" value="Unassembled WGS sequence"/>
</dbReference>
<reference evidence="1 2" key="1">
    <citation type="submission" date="2020-05" db="EMBL/GenBank/DDBJ databases">
        <title>Distinct polysaccharide utilization as determinants for interspecies competition between intestinal Prevotella spp.</title>
        <authorList>
            <person name="Galvez E.J.C."/>
            <person name="Iljazovic A."/>
            <person name="Strowig T."/>
        </authorList>
    </citation>
    <scope>NUCLEOTIDE SEQUENCE [LARGE SCALE GENOMIC DNA]</scope>
    <source>
        <strain evidence="1 2">PROD</strain>
    </source>
</reference>
<gene>
    <name evidence="1" type="ORF">HPS55_04440</name>
</gene>
<protein>
    <submittedName>
        <fullName evidence="1">Uncharacterized protein</fullName>
    </submittedName>
</protein>
<name>A0ABX2ASF9_9BACT</name>
<proteinExistence type="predicted"/>
<keyword evidence="2" id="KW-1185">Reference proteome</keyword>
<evidence type="ECO:0000313" key="2">
    <source>
        <dbReference type="Proteomes" id="UP001193734"/>
    </source>
</evidence>
<accession>A0ABX2ASF9</accession>
<organism evidence="1 2">
    <name type="scientific">Xylanibacter rodentium</name>
    <dbReference type="NCBI Taxonomy" id="2736289"/>
    <lineage>
        <taxon>Bacteria</taxon>
        <taxon>Pseudomonadati</taxon>
        <taxon>Bacteroidota</taxon>
        <taxon>Bacteroidia</taxon>
        <taxon>Bacteroidales</taxon>
        <taxon>Prevotellaceae</taxon>
        <taxon>Xylanibacter</taxon>
    </lineage>
</organism>
<sequence length="290" mass="34479">MDVVICLSAKDHHIVKTNIKCIRKYLQSDEEYIYIISNVKNKIFFSKKWLTRHHVIFIDEDRMVEGLSMQAVRSVMEKHFTCQKYPSWYLQQFLKMGFALSRYATMQYLIWDSDTIPLHQLSYYENGRYLFTVKDENHTPYFDTTERLLGFRRLAGFSFIAEHMPIDVDVMKELIHAIACSDVDGDLWFEKIINATSGKDQQAFSEFETYGNYCMAHHPVIFKSRCLRTLREAGLLFGRAVRKGDLKRLAMMNFDTASFEIRHKPRFPQIIFYWLDRIQLALMRRLKFVN</sequence>